<comment type="catalytic activity">
    <reaction evidence="9">
        <text>DNA(n) + a 2'-deoxyribonucleoside 5'-triphosphate = DNA(n+1) + diphosphate</text>
        <dbReference type="Rhea" id="RHEA:22508"/>
        <dbReference type="Rhea" id="RHEA-COMP:17339"/>
        <dbReference type="Rhea" id="RHEA-COMP:17340"/>
        <dbReference type="ChEBI" id="CHEBI:33019"/>
        <dbReference type="ChEBI" id="CHEBI:61560"/>
        <dbReference type="ChEBI" id="CHEBI:173112"/>
        <dbReference type="EC" id="2.7.7.7"/>
    </reaction>
</comment>
<keyword evidence="4" id="KW-0548">Nucleotidyltransferase</keyword>
<dbReference type="EC" id="2.7.7.7" evidence="1"/>
<dbReference type="InterPro" id="IPR028207">
    <property type="entry name" value="DNA_pol_B_palm_palm"/>
</dbReference>
<evidence type="ECO:0000256" key="2">
    <source>
        <dbReference type="ARBA" id="ARBA00022634"/>
    </source>
</evidence>
<evidence type="ECO:0000259" key="10">
    <source>
        <dbReference type="SMART" id="SM00483"/>
    </source>
</evidence>
<dbReference type="CDD" id="cd00141">
    <property type="entry name" value="NT_POLXc"/>
    <property type="match status" value="1"/>
</dbReference>
<sequence>MNEILIKELEKLVEQIKYEVIKSKTPKDKLVNNIRLKNTINLIKTIKKYPTKIKSGEEIQHLKGVGKNSVKRINEILEKGKLQEIKIDRTDKKIMEAIKNLTRIYGIGESIAIRLIKEYNIHNIKELKKGYLQKKVPLNDHILLGLKYEKVYEKKIPRKEIDDINNYLKKIISSVDKNLLYMICGSYRREKPESNDIDILLVNKNIITKEQLDKSVNYLKIVINKLKDEKFIIDDIDKNFQVKYMGFCKYENKPIRHIDIMYIPYESFWTAILHFTGSGDFNERLRHHAKLLGYKLNQYGLYKKEYEKDNNKKKVKKLNRIMVNSEKEIFDILGMEYIEPKFRD</sequence>
<dbReference type="InterPro" id="IPR037160">
    <property type="entry name" value="DNA_Pol_thumb_sf"/>
</dbReference>
<dbReference type="PRINTS" id="PR00870">
    <property type="entry name" value="DNAPOLXBETA"/>
</dbReference>
<dbReference type="Pfam" id="PF14716">
    <property type="entry name" value="HHH_8"/>
    <property type="match status" value="1"/>
</dbReference>
<dbReference type="PANTHER" id="PTHR11276:SF28">
    <property type="entry name" value="DNA POLYMERASE LAMBDA"/>
    <property type="match status" value="1"/>
</dbReference>
<dbReference type="InterPro" id="IPR043519">
    <property type="entry name" value="NT_sf"/>
</dbReference>
<dbReference type="GO" id="GO:0003677">
    <property type="term" value="F:DNA binding"/>
    <property type="evidence" value="ECO:0007669"/>
    <property type="project" value="InterPro"/>
</dbReference>
<dbReference type="InterPro" id="IPR022312">
    <property type="entry name" value="DNA_pol_X"/>
</dbReference>
<dbReference type="PRINTS" id="PR00869">
    <property type="entry name" value="DNAPOLX"/>
</dbReference>
<dbReference type="Gene3D" id="3.30.210.10">
    <property type="entry name" value="DNA polymerase, thumb domain"/>
    <property type="match status" value="1"/>
</dbReference>
<dbReference type="Gene3D" id="1.10.150.110">
    <property type="entry name" value="DNA polymerase beta, N-terminal domain-like"/>
    <property type="match status" value="1"/>
</dbReference>
<dbReference type="Gene3D" id="1.10.150.20">
    <property type="entry name" value="5' to 3' exonuclease, C-terminal subdomain"/>
    <property type="match status" value="1"/>
</dbReference>
<feature type="domain" description="DNA-directed DNA polymerase X" evidence="10">
    <location>
        <begin position="1"/>
        <end position="344"/>
    </location>
</feature>
<dbReference type="InterPro" id="IPR002008">
    <property type="entry name" value="DNA_pol_X_beta-like"/>
</dbReference>
<dbReference type="InterPro" id="IPR002054">
    <property type="entry name" value="DNA-dir_DNA_pol_X"/>
</dbReference>
<protein>
    <recommendedName>
        <fullName evidence="1">DNA-directed DNA polymerase</fullName>
        <ecNumber evidence="1">2.7.7.7</ecNumber>
    </recommendedName>
</protein>
<dbReference type="PANTHER" id="PTHR11276">
    <property type="entry name" value="DNA POLYMERASE TYPE-X FAMILY MEMBER"/>
    <property type="match status" value="1"/>
</dbReference>
<dbReference type="Pfam" id="PF14791">
    <property type="entry name" value="DNA_pol_B_thumb"/>
    <property type="match status" value="1"/>
</dbReference>
<name>A0A1V0SGE0_9VIRU</name>
<evidence type="ECO:0000256" key="9">
    <source>
        <dbReference type="ARBA" id="ARBA00049244"/>
    </source>
</evidence>
<dbReference type="InterPro" id="IPR027421">
    <property type="entry name" value="DNA_pol_lamdba_lyase_dom_sf"/>
</dbReference>
<dbReference type="Gene3D" id="3.30.460.10">
    <property type="entry name" value="Beta Polymerase, domain 2"/>
    <property type="match status" value="1"/>
</dbReference>
<dbReference type="InterPro" id="IPR029398">
    <property type="entry name" value="PolB_thumb"/>
</dbReference>
<proteinExistence type="predicted"/>
<dbReference type="InterPro" id="IPR010996">
    <property type="entry name" value="HHH_MUS81"/>
</dbReference>
<dbReference type="Pfam" id="PF14792">
    <property type="entry name" value="DNA_pol_B_palm"/>
    <property type="match status" value="1"/>
</dbReference>
<evidence type="ECO:0000256" key="5">
    <source>
        <dbReference type="ARBA" id="ARBA00022705"/>
    </source>
</evidence>
<dbReference type="GO" id="GO:0003887">
    <property type="term" value="F:DNA-directed DNA polymerase activity"/>
    <property type="evidence" value="ECO:0007669"/>
    <property type="project" value="UniProtKB-KW"/>
</dbReference>
<evidence type="ECO:0000313" key="11">
    <source>
        <dbReference type="EMBL" id="ARF10789.1"/>
    </source>
</evidence>
<keyword evidence="2" id="KW-0237">DNA synthesis</keyword>
<keyword evidence="6" id="KW-0227">DNA damage</keyword>
<keyword evidence="5" id="KW-0235">DNA replication</keyword>
<evidence type="ECO:0000256" key="7">
    <source>
        <dbReference type="ARBA" id="ARBA00022932"/>
    </source>
</evidence>
<dbReference type="SUPFAM" id="SSF47802">
    <property type="entry name" value="DNA polymerase beta, N-terminal domain-like"/>
    <property type="match status" value="1"/>
</dbReference>
<dbReference type="EMBL" id="KY684105">
    <property type="protein sequence ID" value="ARF10789.1"/>
    <property type="molecule type" value="Genomic_DNA"/>
</dbReference>
<keyword evidence="8" id="KW-0234">DNA repair</keyword>
<organism evidence="11">
    <name type="scientific">Hokovirus HKV1</name>
    <dbReference type="NCBI Taxonomy" id="1977638"/>
    <lineage>
        <taxon>Viruses</taxon>
        <taxon>Varidnaviria</taxon>
        <taxon>Bamfordvirae</taxon>
        <taxon>Nucleocytoviricota</taxon>
        <taxon>Megaviricetes</taxon>
        <taxon>Imitervirales</taxon>
        <taxon>Mimiviridae</taxon>
        <taxon>Klosneuvirinae</taxon>
        <taxon>Hokovirus</taxon>
    </lineage>
</organism>
<dbReference type="GO" id="GO:0006303">
    <property type="term" value="P:double-strand break repair via nonhomologous end joining"/>
    <property type="evidence" value="ECO:0007669"/>
    <property type="project" value="TreeGrafter"/>
</dbReference>
<gene>
    <name evidence="11" type="ORF">Hokovirus_3_62</name>
</gene>
<keyword evidence="7" id="KW-0239">DNA-directed DNA polymerase</keyword>
<keyword evidence="3" id="KW-0808">Transferase</keyword>
<reference evidence="11" key="1">
    <citation type="journal article" date="2017" name="Science">
        <title>Giant viruses with an expanded complement of translation system components.</title>
        <authorList>
            <person name="Schulz F."/>
            <person name="Yutin N."/>
            <person name="Ivanova N.N."/>
            <person name="Ortega D.R."/>
            <person name="Lee T.K."/>
            <person name="Vierheilig J."/>
            <person name="Daims H."/>
            <person name="Horn M."/>
            <person name="Wagner M."/>
            <person name="Jensen G.J."/>
            <person name="Kyrpides N.C."/>
            <person name="Koonin E.V."/>
            <person name="Woyke T."/>
        </authorList>
    </citation>
    <scope>NUCLEOTIDE SEQUENCE</scope>
    <source>
        <strain evidence="11">HKV1</strain>
    </source>
</reference>
<evidence type="ECO:0000256" key="3">
    <source>
        <dbReference type="ARBA" id="ARBA00022679"/>
    </source>
</evidence>
<evidence type="ECO:0000256" key="4">
    <source>
        <dbReference type="ARBA" id="ARBA00022695"/>
    </source>
</evidence>
<dbReference type="SMART" id="SM00483">
    <property type="entry name" value="POLXc"/>
    <property type="match status" value="1"/>
</dbReference>
<evidence type="ECO:0000256" key="1">
    <source>
        <dbReference type="ARBA" id="ARBA00012417"/>
    </source>
</evidence>
<dbReference type="SUPFAM" id="SSF81301">
    <property type="entry name" value="Nucleotidyltransferase"/>
    <property type="match status" value="1"/>
</dbReference>
<evidence type="ECO:0000256" key="6">
    <source>
        <dbReference type="ARBA" id="ARBA00022763"/>
    </source>
</evidence>
<accession>A0A1V0SGE0</accession>
<evidence type="ECO:0000256" key="8">
    <source>
        <dbReference type="ARBA" id="ARBA00023204"/>
    </source>
</evidence>